<sequence>MTEQDKQELAGLCRIEIKRWKSCAESNPNMRYMVELMEIAQASLTAVPVAWWTGPEPTPTGEIESVHDHETGSHSIPLICIDRPVIKREE</sequence>
<dbReference type="RefSeq" id="WP_336204368.1">
    <property type="nucleotide sequence ID" value="NZ_JBANEI010000035.1"/>
</dbReference>
<reference evidence="1 2" key="1">
    <citation type="submission" date="2024-02" db="EMBL/GenBank/DDBJ databases">
        <title>First report Erwinia aphidicola in onion in Chile.</title>
        <authorList>
            <person name="Valenzuela M."/>
            <person name="Pena M."/>
            <person name="Dutta B."/>
        </authorList>
    </citation>
    <scope>NUCLEOTIDE SEQUENCE [LARGE SCALE GENOMIC DNA]</scope>
    <source>
        <strain evidence="1 2">QCJ3A</strain>
    </source>
</reference>
<protein>
    <submittedName>
        <fullName evidence="1">Uncharacterized protein</fullName>
    </submittedName>
</protein>
<organism evidence="1 2">
    <name type="scientific">Erwinia aphidicola</name>
    <dbReference type="NCBI Taxonomy" id="68334"/>
    <lineage>
        <taxon>Bacteria</taxon>
        <taxon>Pseudomonadati</taxon>
        <taxon>Pseudomonadota</taxon>
        <taxon>Gammaproteobacteria</taxon>
        <taxon>Enterobacterales</taxon>
        <taxon>Erwiniaceae</taxon>
        <taxon>Erwinia</taxon>
    </lineage>
</organism>
<dbReference type="Proteomes" id="UP001306592">
    <property type="component" value="Unassembled WGS sequence"/>
</dbReference>
<dbReference type="EMBL" id="JBANEI010000035">
    <property type="protein sequence ID" value="MEI2684585.1"/>
    <property type="molecule type" value="Genomic_DNA"/>
</dbReference>
<proteinExistence type="predicted"/>
<name>A0ABU8DM51_ERWAP</name>
<evidence type="ECO:0000313" key="2">
    <source>
        <dbReference type="Proteomes" id="UP001306592"/>
    </source>
</evidence>
<keyword evidence="2" id="KW-1185">Reference proteome</keyword>
<gene>
    <name evidence="1" type="ORF">V8N49_23510</name>
</gene>
<evidence type="ECO:0000313" key="1">
    <source>
        <dbReference type="EMBL" id="MEI2684585.1"/>
    </source>
</evidence>
<comment type="caution">
    <text evidence="1">The sequence shown here is derived from an EMBL/GenBank/DDBJ whole genome shotgun (WGS) entry which is preliminary data.</text>
</comment>
<accession>A0ABU8DM51</accession>